<protein>
    <submittedName>
        <fullName evidence="2">Phosphoenolpyruvate synthase</fullName>
    </submittedName>
</protein>
<dbReference type="Pfam" id="PF00391">
    <property type="entry name" value="PEP-utilizers"/>
    <property type="match status" value="1"/>
</dbReference>
<evidence type="ECO:0000259" key="1">
    <source>
        <dbReference type="Pfam" id="PF00391"/>
    </source>
</evidence>
<dbReference type="PANTHER" id="PTHR43615">
    <property type="entry name" value="PHOSPHOENOLPYRUVATE SYNTHASE-RELATED"/>
    <property type="match status" value="1"/>
</dbReference>
<reference evidence="3" key="1">
    <citation type="submission" date="2015-03" db="EMBL/GenBank/DDBJ databases">
        <authorList>
            <person name="Urmite Genomes"/>
        </authorList>
    </citation>
    <scope>NUCLEOTIDE SEQUENCE [LARGE SCALE GENOMIC DNA]</scope>
    <source>
        <strain evidence="3">FF10</strain>
    </source>
</reference>
<dbReference type="PANTHER" id="PTHR43615:SF1">
    <property type="entry name" value="PPDK_N DOMAIN-CONTAINING PROTEIN"/>
    <property type="match status" value="1"/>
</dbReference>
<organism evidence="2 3">
    <name type="scientific">Streptococcus varani</name>
    <dbReference type="NCBI Taxonomy" id="1608583"/>
    <lineage>
        <taxon>Bacteria</taxon>
        <taxon>Bacillati</taxon>
        <taxon>Bacillota</taxon>
        <taxon>Bacilli</taxon>
        <taxon>Lactobacillales</taxon>
        <taxon>Streptococcaceae</taxon>
        <taxon>Streptococcus</taxon>
    </lineage>
</organism>
<keyword evidence="2" id="KW-0670">Pyruvate</keyword>
<dbReference type="OrthoDB" id="9765468at2"/>
<name>A0A0E4CS85_9STRE</name>
<dbReference type="GO" id="GO:0016772">
    <property type="term" value="F:transferase activity, transferring phosphorus-containing groups"/>
    <property type="evidence" value="ECO:0007669"/>
    <property type="project" value="InterPro"/>
</dbReference>
<dbReference type="Proteomes" id="UP000198604">
    <property type="component" value="Unassembled WGS sequence"/>
</dbReference>
<dbReference type="InterPro" id="IPR051549">
    <property type="entry name" value="PEP_Utilizing_Enz"/>
</dbReference>
<feature type="domain" description="PEP-utilising enzyme mobile" evidence="1">
    <location>
        <begin position="149"/>
        <end position="217"/>
    </location>
</feature>
<keyword evidence="3" id="KW-1185">Reference proteome</keyword>
<proteinExistence type="predicted"/>
<gene>
    <name evidence="2" type="primary">ppsA</name>
    <name evidence="2" type="ORF">BN1356_00709</name>
</gene>
<dbReference type="STRING" id="1608583.BN1356_00709"/>
<dbReference type="InterPro" id="IPR036637">
    <property type="entry name" value="Phosphohistidine_dom_sf"/>
</dbReference>
<accession>A0A0E4CS85</accession>
<dbReference type="SUPFAM" id="SSF52009">
    <property type="entry name" value="Phosphohistidine domain"/>
    <property type="match status" value="1"/>
</dbReference>
<dbReference type="AlphaFoldDB" id="A0A0E4CS85"/>
<sequence length="225" mass="25343">MNILCQHLKKKALIGIAYRESSRLNRTRIYGMVRQIFRDIGQDLVKKQIIDQVEDVFFLTKEEIFNLENLENPSSLIATRKEKLVDDQAIVLARRLVFNEKIVEKRASQTQHFKQNSSGDLHGIGCSKGLVRGRVLVVDSLQDLSDVRGKILITKMTDPGWVYALMQAKGVIAEQGSLLSHTAIISRELGIPSIVNVPNVTKILQSGQHIEMDGRSGLIRRLTDD</sequence>
<dbReference type="Gene3D" id="3.50.30.10">
    <property type="entry name" value="Phosphohistidine domain"/>
    <property type="match status" value="1"/>
</dbReference>
<evidence type="ECO:0000313" key="2">
    <source>
        <dbReference type="EMBL" id="CQR24354.1"/>
    </source>
</evidence>
<dbReference type="InterPro" id="IPR008279">
    <property type="entry name" value="PEP-util_enz_mobile_dom"/>
</dbReference>
<evidence type="ECO:0000313" key="3">
    <source>
        <dbReference type="Proteomes" id="UP000198604"/>
    </source>
</evidence>
<dbReference type="EMBL" id="CTEN01000001">
    <property type="protein sequence ID" value="CQR24354.1"/>
    <property type="molecule type" value="Genomic_DNA"/>
</dbReference>